<reference evidence="3" key="1">
    <citation type="submission" date="2016-04" db="EMBL/GenBank/DDBJ databases">
        <authorList>
            <person name="Evans L.H."/>
            <person name="Alamgir A."/>
            <person name="Owens N."/>
            <person name="Weber N.D."/>
            <person name="Virtaneva K."/>
            <person name="Barbian K."/>
            <person name="Babar A."/>
            <person name="Rosenke K."/>
        </authorList>
    </citation>
    <scope>NUCLEOTIDE SEQUENCE</scope>
    <source>
        <strain evidence="3">92-2</strain>
    </source>
</reference>
<dbReference type="Pfam" id="PF08765">
    <property type="entry name" value="Mor"/>
    <property type="match status" value="1"/>
</dbReference>
<dbReference type="EMBL" id="FLUP01000001">
    <property type="protein sequence ID" value="SBV96015.1"/>
    <property type="molecule type" value="Genomic_DNA"/>
</dbReference>
<sequence>MTNRPIDPTKPDNSQPELTESSAKASTPEGDPRIRRKNNPAWGNSLRMAETEEQWRELINHLPDNARLIWRALNDMKQFWGVLHAFGGQCIRVPRNVPKDRTHPLRKTLGLRCLRKLMATFGGTSLYVPRCTALMTRLRQHEIVKGFSRSTGRGSSSTAAVSSLARRHGISDRRVWQILKKESSVPSQARLLLMLGDSAQISAQKHDNAL</sequence>
<evidence type="ECO:0000313" key="3">
    <source>
        <dbReference type="EMBL" id="SBV96015.1"/>
    </source>
</evidence>
<dbReference type="Gene3D" id="1.10.10.60">
    <property type="entry name" value="Homeodomain-like"/>
    <property type="match status" value="1"/>
</dbReference>
<feature type="domain" description="Mor transcription activator" evidence="2">
    <location>
        <begin position="107"/>
        <end position="182"/>
    </location>
</feature>
<dbReference type="RefSeq" id="WP_227118740.1">
    <property type="nucleotide sequence ID" value="NZ_CABUEN010000005.1"/>
</dbReference>
<dbReference type="AlphaFoldDB" id="A0A212J9X0"/>
<dbReference type="InterPro" id="IPR014875">
    <property type="entry name" value="Mor_transcription_activator"/>
</dbReference>
<dbReference type="SUPFAM" id="SSF46689">
    <property type="entry name" value="Homeodomain-like"/>
    <property type="match status" value="1"/>
</dbReference>
<feature type="region of interest" description="Disordered" evidence="1">
    <location>
        <begin position="1"/>
        <end position="45"/>
    </location>
</feature>
<feature type="compositionally biased region" description="Polar residues" evidence="1">
    <location>
        <begin position="11"/>
        <end position="25"/>
    </location>
</feature>
<dbReference type="InterPro" id="IPR009057">
    <property type="entry name" value="Homeodomain-like_sf"/>
</dbReference>
<organism evidence="3">
    <name type="scientific">uncultured Desulfovibrio sp</name>
    <dbReference type="NCBI Taxonomy" id="167968"/>
    <lineage>
        <taxon>Bacteria</taxon>
        <taxon>Pseudomonadati</taxon>
        <taxon>Thermodesulfobacteriota</taxon>
        <taxon>Desulfovibrionia</taxon>
        <taxon>Desulfovibrionales</taxon>
        <taxon>Desulfovibrionaceae</taxon>
        <taxon>Desulfovibrio</taxon>
        <taxon>environmental samples</taxon>
    </lineage>
</organism>
<evidence type="ECO:0000256" key="1">
    <source>
        <dbReference type="SAM" id="MobiDB-lite"/>
    </source>
</evidence>
<name>A0A212J9X0_9BACT</name>
<accession>A0A212J9X0</accession>
<protein>
    <recommendedName>
        <fullName evidence="2">Mor transcription activator domain-containing protein</fullName>
    </recommendedName>
</protein>
<evidence type="ECO:0000259" key="2">
    <source>
        <dbReference type="Pfam" id="PF08765"/>
    </source>
</evidence>
<proteinExistence type="predicted"/>
<gene>
    <name evidence="3" type="ORF">KM92DES2_10736</name>
</gene>